<dbReference type="Proteomes" id="UP000014160">
    <property type="component" value="Unassembled WGS sequence"/>
</dbReference>
<reference evidence="1 3" key="1">
    <citation type="submission" date="2013-02" db="EMBL/GenBank/DDBJ databases">
        <title>The Genome Sequence of Enterococcus gilvus ATCC BAA-350.</title>
        <authorList>
            <consortium name="The Broad Institute Genome Sequencing Platform"/>
            <consortium name="The Broad Institute Genome Sequencing Center for Infectious Disease"/>
            <person name="Earl A.M."/>
            <person name="Gilmore M.S."/>
            <person name="Lebreton F."/>
            <person name="Walker B."/>
            <person name="Young S.K."/>
            <person name="Zeng Q."/>
            <person name="Gargeya S."/>
            <person name="Fitzgerald M."/>
            <person name="Haas B."/>
            <person name="Abouelleil A."/>
            <person name="Alvarado L."/>
            <person name="Arachchi H.M."/>
            <person name="Berlin A.M."/>
            <person name="Chapman S.B."/>
            <person name="Dewar J."/>
            <person name="Goldberg J."/>
            <person name="Griggs A."/>
            <person name="Gujja S."/>
            <person name="Hansen M."/>
            <person name="Howarth C."/>
            <person name="Imamovic A."/>
            <person name="Larimer J."/>
            <person name="McCowan C."/>
            <person name="Murphy C."/>
            <person name="Neiman D."/>
            <person name="Pearson M."/>
            <person name="Priest M."/>
            <person name="Roberts A."/>
            <person name="Saif S."/>
            <person name="Shea T."/>
            <person name="Sisk P."/>
            <person name="Sykes S."/>
            <person name="Wortman J."/>
            <person name="Nusbaum C."/>
            <person name="Birren B."/>
        </authorList>
    </citation>
    <scope>NUCLEOTIDE SEQUENCE [LARGE SCALE GENOMIC DNA]</scope>
    <source>
        <strain evidence="1 3">ATCC BAA-350</strain>
    </source>
</reference>
<keyword evidence="4" id="KW-1185">Reference proteome</keyword>
<gene>
    <name evidence="2" type="ORF">I592_00148</name>
    <name evidence="1" type="ORF">UKC_03814</name>
</gene>
<organism evidence="1 3">
    <name type="scientific">Enterococcus gilvus ATCC BAA-350</name>
    <dbReference type="NCBI Taxonomy" id="1158614"/>
    <lineage>
        <taxon>Bacteria</taxon>
        <taxon>Bacillati</taxon>
        <taxon>Bacillota</taxon>
        <taxon>Bacilli</taxon>
        <taxon>Lactobacillales</taxon>
        <taxon>Enterococcaceae</taxon>
        <taxon>Enterococcus</taxon>
    </lineage>
</organism>
<dbReference type="EMBL" id="ASWH01000001">
    <property type="protein sequence ID" value="EOW80864.1"/>
    <property type="molecule type" value="Genomic_DNA"/>
</dbReference>
<protein>
    <submittedName>
        <fullName evidence="1">Uncharacterized protein</fullName>
    </submittedName>
</protein>
<comment type="caution">
    <text evidence="1">The sequence shown here is derived from an EMBL/GenBank/DDBJ whole genome shotgun (WGS) entry which is preliminary data.</text>
</comment>
<accession>R2V850</accession>
<dbReference type="AlphaFoldDB" id="R2V850"/>
<dbReference type="Proteomes" id="UP000013750">
    <property type="component" value="Unassembled WGS sequence"/>
</dbReference>
<dbReference type="HOGENOM" id="CLU_2915348_0_0_9"/>
<sequence length="61" mass="7216">MNQQLSKKSLNQNEFKALFQYEEVPFCIGFRLNKSYELFTIGTTEWRGEDYGDRARGFSII</sequence>
<evidence type="ECO:0000313" key="1">
    <source>
        <dbReference type="EMBL" id="EOI53861.1"/>
    </source>
</evidence>
<evidence type="ECO:0000313" key="3">
    <source>
        <dbReference type="Proteomes" id="UP000013750"/>
    </source>
</evidence>
<name>R2V850_9ENTE</name>
<reference evidence="2 4" key="2">
    <citation type="submission" date="2013-03" db="EMBL/GenBank/DDBJ databases">
        <title>The Genome Sequence of Enterococcus gilvus ATCC BAA-350 (PacBio/Illumina hybrid assembly).</title>
        <authorList>
            <consortium name="The Broad Institute Genomics Platform"/>
            <consortium name="The Broad Institute Genome Sequencing Center for Infectious Disease"/>
            <person name="Earl A."/>
            <person name="Russ C."/>
            <person name="Gilmore M."/>
            <person name="Surin D."/>
            <person name="Walker B."/>
            <person name="Young S."/>
            <person name="Zeng Q."/>
            <person name="Gargeya S."/>
            <person name="Fitzgerald M."/>
            <person name="Haas B."/>
            <person name="Abouelleil A."/>
            <person name="Allen A.W."/>
            <person name="Alvarado L."/>
            <person name="Arachchi H.M."/>
            <person name="Berlin A.M."/>
            <person name="Chapman S.B."/>
            <person name="Gainer-Dewar J."/>
            <person name="Goldberg J."/>
            <person name="Griggs A."/>
            <person name="Gujja S."/>
            <person name="Hansen M."/>
            <person name="Howarth C."/>
            <person name="Imamovic A."/>
            <person name="Ireland A."/>
            <person name="Larimer J."/>
            <person name="McCowan C."/>
            <person name="Murphy C."/>
            <person name="Pearson M."/>
            <person name="Poon T.W."/>
            <person name="Priest M."/>
            <person name="Roberts A."/>
            <person name="Saif S."/>
            <person name="Shea T."/>
            <person name="Sisk P."/>
            <person name="Sykes S."/>
            <person name="Wortman J."/>
            <person name="Nusbaum C."/>
            <person name="Birren B."/>
        </authorList>
    </citation>
    <scope>NUCLEOTIDE SEQUENCE [LARGE SCALE GENOMIC DNA]</scope>
    <source>
        <strain evidence="2 4">ATCC BAA-350</strain>
    </source>
</reference>
<dbReference type="EMBL" id="AJDQ01000012">
    <property type="protein sequence ID" value="EOI53861.1"/>
    <property type="molecule type" value="Genomic_DNA"/>
</dbReference>
<evidence type="ECO:0000313" key="2">
    <source>
        <dbReference type="EMBL" id="EOW80864.1"/>
    </source>
</evidence>
<evidence type="ECO:0000313" key="4">
    <source>
        <dbReference type="Proteomes" id="UP000014160"/>
    </source>
</evidence>
<proteinExistence type="predicted"/>